<accession>A0AAD9DH24</accession>
<dbReference type="Pfam" id="PF00171">
    <property type="entry name" value="Aldedh"/>
    <property type="match status" value="1"/>
</dbReference>
<dbReference type="InterPro" id="IPR016160">
    <property type="entry name" value="Ald_DH_CS_CYS"/>
</dbReference>
<comment type="caution">
    <text evidence="8">The sequence shown here is derived from an EMBL/GenBank/DDBJ whole genome shotgun (WGS) entry which is preliminary data.</text>
</comment>
<dbReference type="EC" id="1.2.1.24" evidence="3"/>
<evidence type="ECO:0000256" key="6">
    <source>
        <dbReference type="ARBA" id="ARBA00030806"/>
    </source>
</evidence>
<reference evidence="8" key="1">
    <citation type="submission" date="2023-06" db="EMBL/GenBank/DDBJ databases">
        <title>Survivors Of The Sea: Transcriptome response of Skeletonema marinoi to long-term dormancy.</title>
        <authorList>
            <person name="Pinder M.I.M."/>
            <person name="Kourtchenko O."/>
            <person name="Robertson E.K."/>
            <person name="Larsson T."/>
            <person name="Maumus F."/>
            <person name="Osuna-Cruz C.M."/>
            <person name="Vancaester E."/>
            <person name="Stenow R."/>
            <person name="Vandepoele K."/>
            <person name="Ploug H."/>
            <person name="Bruchert V."/>
            <person name="Godhe A."/>
            <person name="Topel M."/>
        </authorList>
    </citation>
    <scope>NUCLEOTIDE SEQUENCE</scope>
    <source>
        <strain evidence="8">R05AC</strain>
    </source>
</reference>
<dbReference type="AlphaFoldDB" id="A0AAD9DH24"/>
<evidence type="ECO:0000256" key="4">
    <source>
        <dbReference type="ARBA" id="ARBA00019842"/>
    </source>
</evidence>
<evidence type="ECO:0000313" key="9">
    <source>
        <dbReference type="Proteomes" id="UP001224775"/>
    </source>
</evidence>
<dbReference type="InterPro" id="IPR016163">
    <property type="entry name" value="Ald_DH_C"/>
</dbReference>
<organism evidence="8 9">
    <name type="scientific">Skeletonema marinoi</name>
    <dbReference type="NCBI Taxonomy" id="267567"/>
    <lineage>
        <taxon>Eukaryota</taxon>
        <taxon>Sar</taxon>
        <taxon>Stramenopiles</taxon>
        <taxon>Ochrophyta</taxon>
        <taxon>Bacillariophyta</taxon>
        <taxon>Coscinodiscophyceae</taxon>
        <taxon>Thalassiosirophycidae</taxon>
        <taxon>Thalassiosirales</taxon>
        <taxon>Skeletonemataceae</taxon>
        <taxon>Skeletonema</taxon>
        <taxon>Skeletonema marinoi-dohrnii complex</taxon>
    </lineage>
</organism>
<evidence type="ECO:0000256" key="3">
    <source>
        <dbReference type="ARBA" id="ARBA00013051"/>
    </source>
</evidence>
<evidence type="ECO:0000256" key="1">
    <source>
        <dbReference type="ARBA" id="ARBA00005176"/>
    </source>
</evidence>
<dbReference type="InterPro" id="IPR016161">
    <property type="entry name" value="Ald_DH/histidinol_DH"/>
</dbReference>
<dbReference type="InterPro" id="IPR015590">
    <property type="entry name" value="Aldehyde_DH_dom"/>
</dbReference>
<dbReference type="GO" id="GO:0009450">
    <property type="term" value="P:gamma-aminobutyric acid catabolic process"/>
    <property type="evidence" value="ECO:0007669"/>
    <property type="project" value="TreeGrafter"/>
</dbReference>
<dbReference type="Gene3D" id="3.40.309.10">
    <property type="entry name" value="Aldehyde Dehydrogenase, Chain A, domain 2"/>
    <property type="match status" value="1"/>
</dbReference>
<keyword evidence="5 8" id="KW-0560">Oxidoreductase</keyword>
<dbReference type="InterPro" id="IPR016162">
    <property type="entry name" value="Ald_DH_N"/>
</dbReference>
<dbReference type="PANTHER" id="PTHR43353:SF5">
    <property type="entry name" value="SUCCINATE-SEMIALDEHYDE DEHYDROGENASE, MITOCHONDRIAL"/>
    <property type="match status" value="1"/>
</dbReference>
<feature type="domain" description="Aldehyde dehydrogenase" evidence="7">
    <location>
        <begin position="108"/>
        <end position="565"/>
    </location>
</feature>
<dbReference type="EMBL" id="JATAAI010000006">
    <property type="protein sequence ID" value="KAK1745348.1"/>
    <property type="molecule type" value="Genomic_DNA"/>
</dbReference>
<dbReference type="PROSITE" id="PS00070">
    <property type="entry name" value="ALDEHYDE_DEHYDR_CYS"/>
    <property type="match status" value="1"/>
</dbReference>
<dbReference type="GO" id="GO:0004777">
    <property type="term" value="F:succinate-semialdehyde dehydrogenase (NAD+) activity"/>
    <property type="evidence" value="ECO:0007669"/>
    <property type="project" value="UniProtKB-EC"/>
</dbReference>
<dbReference type="FunFam" id="3.40.309.10:FF:000004">
    <property type="entry name" value="Succinate-semialdehyde dehydrogenase I"/>
    <property type="match status" value="1"/>
</dbReference>
<comment type="pathway">
    <text evidence="1">Amino-acid degradation; 4-aminobutanoate degradation.</text>
</comment>
<protein>
    <recommendedName>
        <fullName evidence="4">Succinate-semialdehyde dehydrogenase, mitochondrial</fullName>
        <ecNumber evidence="3">1.2.1.24</ecNumber>
    </recommendedName>
    <alternativeName>
        <fullName evidence="6">NAD(+)-dependent succinic semialdehyde dehydrogenase</fullName>
    </alternativeName>
</protein>
<dbReference type="SUPFAM" id="SSF53720">
    <property type="entry name" value="ALDH-like"/>
    <property type="match status" value="1"/>
</dbReference>
<keyword evidence="9" id="KW-1185">Reference proteome</keyword>
<evidence type="ECO:0000259" key="7">
    <source>
        <dbReference type="Pfam" id="PF00171"/>
    </source>
</evidence>
<evidence type="ECO:0000256" key="5">
    <source>
        <dbReference type="ARBA" id="ARBA00023002"/>
    </source>
</evidence>
<comment type="similarity">
    <text evidence="2">Belongs to the aldehyde dehydrogenase family.</text>
</comment>
<dbReference type="Proteomes" id="UP001224775">
    <property type="component" value="Unassembled WGS sequence"/>
</dbReference>
<sequence>MPRSGLCWLDGMDIKSLREPSRSSSYHRTSVKLSTIMMLSTSARHSRFAATTTIMVASFSNAAAFSTATSRLTSILNDPSLITCDSPPSQTFDVIDPGASAAQFKDGSAVIAHVRRMGRDDAKDAINRAHIALPDWRDKTTAAYRSGILTKWSSLIKESAEDIAKIMTLESGKPLAESRGEVGYGTSFLDYYAAEAIRPNNSGGGFISPSPFAMPDGAPRGKMMAINEAVGVCGLITPWNFPIAMITRKVGPALAAGCACVLKPSELTPLTAIALETLAKRAGVPEGVFELVTADRELTREVGDEMCVNSIIKKISFTGSTPVGKLLMKQSSDTVKRLSLELGGNASFIVFDDADLDVAVNAAMSSKFRNAGQTCVCSDRFLVHKSIEEEFVARLAEKVGQIKIGHGLEDGVTMGPVISNMPVKNLSKKVEAAISDGATCVVGGSPLVDLGPNFFEPTILTNVDTNSLIWCTETFGPVVAVTTFDTEDEAVTMANDSSVGLASYICTRDMSRIFRVSSALECGMVGVNEGIISSASAPFGGVKESGLGREGSALGIKEYLNTKYVFLNC</sequence>
<dbReference type="FunFam" id="3.40.605.10:FF:000007">
    <property type="entry name" value="NAD/NADP-dependent betaine aldehyde dehydrogenase"/>
    <property type="match status" value="1"/>
</dbReference>
<evidence type="ECO:0000256" key="2">
    <source>
        <dbReference type="ARBA" id="ARBA00009986"/>
    </source>
</evidence>
<gene>
    <name evidence="8" type="ORF">QTG54_004639</name>
</gene>
<dbReference type="CDD" id="cd07103">
    <property type="entry name" value="ALDH_F5_SSADH_GabD"/>
    <property type="match status" value="1"/>
</dbReference>
<dbReference type="InterPro" id="IPR050740">
    <property type="entry name" value="Aldehyde_DH_Superfamily"/>
</dbReference>
<evidence type="ECO:0000313" key="8">
    <source>
        <dbReference type="EMBL" id="KAK1745348.1"/>
    </source>
</evidence>
<dbReference type="PANTHER" id="PTHR43353">
    <property type="entry name" value="SUCCINATE-SEMIALDEHYDE DEHYDROGENASE, MITOCHONDRIAL"/>
    <property type="match status" value="1"/>
</dbReference>
<name>A0AAD9DH24_9STRA</name>
<dbReference type="Gene3D" id="3.40.605.10">
    <property type="entry name" value="Aldehyde Dehydrogenase, Chain A, domain 1"/>
    <property type="match status" value="1"/>
</dbReference>
<proteinExistence type="inferred from homology"/>